<feature type="transmembrane region" description="Helical" evidence="6">
    <location>
        <begin position="98"/>
        <end position="116"/>
    </location>
</feature>
<keyword evidence="4 6" id="KW-1133">Transmembrane helix</keyword>
<dbReference type="InterPro" id="IPR002549">
    <property type="entry name" value="AI-2E-like"/>
</dbReference>
<dbReference type="RefSeq" id="WP_149307840.1">
    <property type="nucleotide sequence ID" value="NZ_SRSD01000007.1"/>
</dbReference>
<organism evidence="7 8">
    <name type="scientific">Oryzomonas rubra</name>
    <dbReference type="NCBI Taxonomy" id="2509454"/>
    <lineage>
        <taxon>Bacteria</taxon>
        <taxon>Pseudomonadati</taxon>
        <taxon>Thermodesulfobacteriota</taxon>
        <taxon>Desulfuromonadia</taxon>
        <taxon>Geobacterales</taxon>
        <taxon>Geobacteraceae</taxon>
        <taxon>Oryzomonas</taxon>
    </lineage>
</organism>
<feature type="transmembrane region" description="Helical" evidence="6">
    <location>
        <begin position="63"/>
        <end position="86"/>
    </location>
</feature>
<comment type="subcellular location">
    <subcellularLocation>
        <location evidence="1">Membrane</location>
        <topology evidence="1">Multi-pass membrane protein</topology>
    </subcellularLocation>
</comment>
<reference evidence="7 8" key="1">
    <citation type="submission" date="2019-04" db="EMBL/GenBank/DDBJ databases">
        <title>Geobacter ruber sp. nov., ferric-reducing bacteria isolated from paddy soil.</title>
        <authorList>
            <person name="Xu Z."/>
            <person name="Masuda Y."/>
            <person name="Itoh H."/>
            <person name="Senoo K."/>
        </authorList>
    </citation>
    <scope>NUCLEOTIDE SEQUENCE [LARGE SCALE GENOMIC DNA]</scope>
    <source>
        <strain evidence="7 8">Red88</strain>
    </source>
</reference>
<dbReference type="PANTHER" id="PTHR21716:SF4">
    <property type="entry name" value="TRANSMEMBRANE PROTEIN 245"/>
    <property type="match status" value="1"/>
</dbReference>
<dbReference type="Proteomes" id="UP000324298">
    <property type="component" value="Unassembled WGS sequence"/>
</dbReference>
<dbReference type="GO" id="GO:0016020">
    <property type="term" value="C:membrane"/>
    <property type="evidence" value="ECO:0007669"/>
    <property type="project" value="UniProtKB-SubCell"/>
</dbReference>
<evidence type="ECO:0000256" key="4">
    <source>
        <dbReference type="ARBA" id="ARBA00022989"/>
    </source>
</evidence>
<evidence type="ECO:0000256" key="5">
    <source>
        <dbReference type="ARBA" id="ARBA00023136"/>
    </source>
</evidence>
<sequence length="353" mass="36668">MDKKIYVSIMAAFATAAAIWLFAQLAAPIAKPLTWALIIGIATLPHHDRLVKRCPGHPGRSAGLMVLAITVCFILPVAGLIVLVVQNAADWYTEGERLVLAFSTTGAGALSHFPFANEIRGMGERFGIDLSGLAAKLAAGASGYLLDVATNAAKNLGELLFTLAVALFMLFFIYRDGDRIVSVAIARLAANQDNVHRYCSEIRATVTAVTVGTIFTCLVQGVTAGLGYFVAGIPAPVLCGALTALAALVPVVGTGIVWVPLVALAAINGAYLKAGLLALWCVFFVGLADNAIRPLAIGAKSTVHIPIPAVVLGAICGVFALGILGLIVGPVLFAILITVWRDVMGVGSLQSQA</sequence>
<feature type="transmembrane region" description="Helical" evidence="6">
    <location>
        <begin position="152"/>
        <end position="174"/>
    </location>
</feature>
<proteinExistence type="inferred from homology"/>
<evidence type="ECO:0000256" key="1">
    <source>
        <dbReference type="ARBA" id="ARBA00004141"/>
    </source>
</evidence>
<evidence type="ECO:0000256" key="6">
    <source>
        <dbReference type="SAM" id="Phobius"/>
    </source>
</evidence>
<feature type="transmembrane region" description="Helical" evidence="6">
    <location>
        <begin position="7"/>
        <end position="27"/>
    </location>
</feature>
<evidence type="ECO:0000313" key="8">
    <source>
        <dbReference type="Proteomes" id="UP000324298"/>
    </source>
</evidence>
<feature type="transmembrane region" description="Helical" evidence="6">
    <location>
        <begin position="128"/>
        <end position="146"/>
    </location>
</feature>
<accession>A0A5A9XBA5</accession>
<feature type="transmembrane region" description="Helical" evidence="6">
    <location>
        <begin position="235"/>
        <end position="258"/>
    </location>
</feature>
<protein>
    <submittedName>
        <fullName evidence="7">AI-2E family transporter</fullName>
    </submittedName>
</protein>
<feature type="transmembrane region" description="Helical" evidence="6">
    <location>
        <begin position="270"/>
        <end position="287"/>
    </location>
</feature>
<keyword evidence="5 6" id="KW-0472">Membrane</keyword>
<keyword evidence="3 6" id="KW-0812">Transmembrane</keyword>
<feature type="transmembrane region" description="Helical" evidence="6">
    <location>
        <begin position="206"/>
        <end position="229"/>
    </location>
</feature>
<comment type="caution">
    <text evidence="7">The sequence shown here is derived from an EMBL/GenBank/DDBJ whole genome shotgun (WGS) entry which is preliminary data.</text>
</comment>
<dbReference type="PANTHER" id="PTHR21716">
    <property type="entry name" value="TRANSMEMBRANE PROTEIN"/>
    <property type="match status" value="1"/>
</dbReference>
<name>A0A5A9XBA5_9BACT</name>
<dbReference type="Pfam" id="PF01594">
    <property type="entry name" value="AI-2E_transport"/>
    <property type="match status" value="1"/>
</dbReference>
<evidence type="ECO:0000313" key="7">
    <source>
        <dbReference type="EMBL" id="KAA0890367.1"/>
    </source>
</evidence>
<dbReference type="OrthoDB" id="9773730at2"/>
<gene>
    <name evidence="7" type="ORF">ET418_11915</name>
</gene>
<evidence type="ECO:0000256" key="3">
    <source>
        <dbReference type="ARBA" id="ARBA00022692"/>
    </source>
</evidence>
<comment type="similarity">
    <text evidence="2">Belongs to the autoinducer-2 exporter (AI-2E) (TC 2.A.86) family.</text>
</comment>
<feature type="transmembrane region" description="Helical" evidence="6">
    <location>
        <begin position="307"/>
        <end position="340"/>
    </location>
</feature>
<dbReference type="AlphaFoldDB" id="A0A5A9XBA5"/>
<evidence type="ECO:0000256" key="2">
    <source>
        <dbReference type="ARBA" id="ARBA00009773"/>
    </source>
</evidence>
<keyword evidence="8" id="KW-1185">Reference proteome</keyword>
<dbReference type="EMBL" id="SRSD01000007">
    <property type="protein sequence ID" value="KAA0890367.1"/>
    <property type="molecule type" value="Genomic_DNA"/>
</dbReference>